<keyword evidence="6 7" id="KW-0472">Membrane</keyword>
<gene>
    <name evidence="9" type="primary">catA</name>
    <name evidence="9" type="ORF">GCM10008101_20310</name>
</gene>
<keyword evidence="4" id="KW-0862">Zinc</keyword>
<evidence type="ECO:0000256" key="7">
    <source>
        <dbReference type="SAM" id="Phobius"/>
    </source>
</evidence>
<dbReference type="EMBL" id="BMXY01000002">
    <property type="protein sequence ID" value="GGZ66131.1"/>
    <property type="molecule type" value="Genomic_DNA"/>
</dbReference>
<comment type="subcellular location">
    <subcellularLocation>
        <location evidence="1">Membrane</location>
        <topology evidence="1">Multi-pass membrane protein</topology>
    </subcellularLocation>
</comment>
<evidence type="ECO:0000259" key="8">
    <source>
        <dbReference type="Pfam" id="PF01545"/>
    </source>
</evidence>
<accession>A0ABQ3C489</accession>
<sequence>MASSDRKVVLAALVGNLAVAITKFFAAYTTGSSAMLSEGVHSLVDTSNEVLMLYGMRRAARPADDAHPFGHGREIYFWAFIVALLVFALGAGVSIYEGIKHLQRPEPMERPLVNYLVLGASLVFEGFSWAIAWREFKRAKGSLGWFQAFRLSKDPTTFTVLFEDTAAMAGLLIALAGVALAQFTSDPRFDGAASILIGIVLAATALVLARETKALLLGEVAGRDVREDIMRIARADPDINCANGVITQQLGPQTVIAALSADFHDHLDTPRIEACVRRIESLVQQAHPDVVALFVKPQTAETWRQRVRGASLRAADGRRPVA</sequence>
<dbReference type="NCBIfam" id="TIGR01297">
    <property type="entry name" value="CDF"/>
    <property type="match status" value="1"/>
</dbReference>
<organism evidence="9 10">
    <name type="scientific">Cognatilysobacter xinjiangensis</name>
    <dbReference type="NCBI Taxonomy" id="546892"/>
    <lineage>
        <taxon>Bacteria</taxon>
        <taxon>Pseudomonadati</taxon>
        <taxon>Pseudomonadota</taxon>
        <taxon>Gammaproteobacteria</taxon>
        <taxon>Lysobacterales</taxon>
        <taxon>Lysobacteraceae</taxon>
        <taxon>Cognatilysobacter</taxon>
    </lineage>
</organism>
<keyword evidence="2" id="KW-0813">Transport</keyword>
<dbReference type="PANTHER" id="PTHR13414">
    <property type="entry name" value="HUEL-CATION TRANSPORTER"/>
    <property type="match status" value="1"/>
</dbReference>
<dbReference type="Gene3D" id="1.20.1510.10">
    <property type="entry name" value="Cation efflux protein transmembrane domain"/>
    <property type="match status" value="1"/>
</dbReference>
<evidence type="ECO:0000313" key="9">
    <source>
        <dbReference type="EMBL" id="GGZ66131.1"/>
    </source>
</evidence>
<comment type="caution">
    <text evidence="9">The sequence shown here is derived from an EMBL/GenBank/DDBJ whole genome shotgun (WGS) entry which is preliminary data.</text>
</comment>
<keyword evidence="4" id="KW-0406">Ion transport</keyword>
<feature type="transmembrane region" description="Helical" evidence="7">
    <location>
        <begin position="191"/>
        <end position="209"/>
    </location>
</feature>
<keyword evidence="5 7" id="KW-1133">Transmembrane helix</keyword>
<feature type="transmembrane region" description="Helical" evidence="7">
    <location>
        <begin position="75"/>
        <end position="99"/>
    </location>
</feature>
<evidence type="ECO:0000256" key="1">
    <source>
        <dbReference type="ARBA" id="ARBA00004141"/>
    </source>
</evidence>
<feature type="transmembrane region" description="Helical" evidence="7">
    <location>
        <begin position="165"/>
        <end position="184"/>
    </location>
</feature>
<keyword evidence="4" id="KW-0864">Zinc transport</keyword>
<evidence type="ECO:0000256" key="5">
    <source>
        <dbReference type="ARBA" id="ARBA00022989"/>
    </source>
</evidence>
<dbReference type="PANTHER" id="PTHR13414:SF9">
    <property type="entry name" value="PROTON-COUPLED ZINC ANTIPORTER SLC30A9, MITOCHONDRIAL"/>
    <property type="match status" value="1"/>
</dbReference>
<evidence type="ECO:0000256" key="2">
    <source>
        <dbReference type="ARBA" id="ARBA00022448"/>
    </source>
</evidence>
<dbReference type="InterPro" id="IPR002524">
    <property type="entry name" value="Cation_efflux"/>
</dbReference>
<proteinExistence type="predicted"/>
<dbReference type="Pfam" id="PF01545">
    <property type="entry name" value="Cation_efflux"/>
    <property type="match status" value="1"/>
</dbReference>
<dbReference type="Proteomes" id="UP000643403">
    <property type="component" value="Unassembled WGS sequence"/>
</dbReference>
<feature type="transmembrane region" description="Helical" evidence="7">
    <location>
        <begin position="111"/>
        <end position="132"/>
    </location>
</feature>
<keyword evidence="10" id="KW-1185">Reference proteome</keyword>
<evidence type="ECO:0000313" key="10">
    <source>
        <dbReference type="Proteomes" id="UP000643403"/>
    </source>
</evidence>
<dbReference type="InterPro" id="IPR027469">
    <property type="entry name" value="Cation_efflux_TMD_sf"/>
</dbReference>
<name>A0ABQ3C489_9GAMM</name>
<dbReference type="RefSeq" id="WP_189449517.1">
    <property type="nucleotide sequence ID" value="NZ_BMXY01000002.1"/>
</dbReference>
<keyword evidence="3 7" id="KW-0812">Transmembrane</keyword>
<evidence type="ECO:0000256" key="6">
    <source>
        <dbReference type="ARBA" id="ARBA00023136"/>
    </source>
</evidence>
<dbReference type="InterPro" id="IPR040177">
    <property type="entry name" value="SLC30A9"/>
</dbReference>
<evidence type="ECO:0000256" key="4">
    <source>
        <dbReference type="ARBA" id="ARBA00022906"/>
    </source>
</evidence>
<reference evidence="10" key="1">
    <citation type="journal article" date="2019" name="Int. J. Syst. Evol. Microbiol.">
        <title>The Global Catalogue of Microorganisms (GCM) 10K type strain sequencing project: providing services to taxonomists for standard genome sequencing and annotation.</title>
        <authorList>
            <consortium name="The Broad Institute Genomics Platform"/>
            <consortium name="The Broad Institute Genome Sequencing Center for Infectious Disease"/>
            <person name="Wu L."/>
            <person name="Ma J."/>
        </authorList>
    </citation>
    <scope>NUCLEOTIDE SEQUENCE [LARGE SCALE GENOMIC DNA]</scope>
    <source>
        <strain evidence="10">KCTC 22558</strain>
    </source>
</reference>
<dbReference type="SUPFAM" id="SSF161111">
    <property type="entry name" value="Cation efflux protein transmembrane domain-like"/>
    <property type="match status" value="1"/>
</dbReference>
<protein>
    <submittedName>
        <fullName evidence="9">Cation transporter</fullName>
    </submittedName>
</protein>
<evidence type="ECO:0000256" key="3">
    <source>
        <dbReference type="ARBA" id="ARBA00022692"/>
    </source>
</evidence>
<feature type="domain" description="Cation efflux protein transmembrane" evidence="8">
    <location>
        <begin position="9"/>
        <end position="217"/>
    </location>
</feature>
<dbReference type="InterPro" id="IPR058533">
    <property type="entry name" value="Cation_efflux_TM"/>
</dbReference>